<dbReference type="OrthoDB" id="201961at2157"/>
<dbReference type="SUPFAM" id="SSF143100">
    <property type="entry name" value="TTHA1013/TTHA0281-like"/>
    <property type="match status" value="1"/>
</dbReference>
<dbReference type="InterPro" id="IPR035069">
    <property type="entry name" value="TTHA1013/TTHA0281-like"/>
</dbReference>
<dbReference type="InterPro" id="IPR055811">
    <property type="entry name" value="DUF7387"/>
</dbReference>
<accession>A0A8J8Q6S6</accession>
<dbReference type="AlphaFoldDB" id="A0A8J8Q6S6"/>
<protein>
    <recommendedName>
        <fullName evidence="3">Type II toxin-antitoxin system HicB family antitoxin</fullName>
    </recommendedName>
</protein>
<keyword evidence="2" id="KW-1185">Reference proteome</keyword>
<evidence type="ECO:0008006" key="3">
    <source>
        <dbReference type="Google" id="ProtNLM"/>
    </source>
</evidence>
<name>A0A8J8Q6S6_9EURY</name>
<evidence type="ECO:0000313" key="2">
    <source>
        <dbReference type="Proteomes" id="UP000766904"/>
    </source>
</evidence>
<organism evidence="1 2">
    <name type="scientific">Natronococcus pandeyae</name>
    <dbReference type="NCBI Taxonomy" id="2055836"/>
    <lineage>
        <taxon>Archaea</taxon>
        <taxon>Methanobacteriati</taxon>
        <taxon>Methanobacteriota</taxon>
        <taxon>Stenosarchaea group</taxon>
        <taxon>Halobacteria</taxon>
        <taxon>Halobacteriales</taxon>
        <taxon>Natrialbaceae</taxon>
        <taxon>Natronococcus</taxon>
    </lineage>
</organism>
<gene>
    <name evidence="1" type="ORF">CV102_06015</name>
</gene>
<dbReference type="RefSeq" id="WP_148856971.1">
    <property type="nucleotide sequence ID" value="NZ_PHNJ01000002.1"/>
</dbReference>
<proteinExistence type="predicted"/>
<evidence type="ECO:0000313" key="1">
    <source>
        <dbReference type="EMBL" id="TYL39837.1"/>
    </source>
</evidence>
<sequence length="72" mass="7687">MTTDPEIDTSEYPALEDADVTVRVESGLYIADDEVTGVSSQGPSEEEAIANLAEAVDTYTDGQSDDTGDDWL</sequence>
<reference evidence="1" key="1">
    <citation type="submission" date="2017-11" db="EMBL/GenBank/DDBJ databases">
        <authorList>
            <person name="Kajale S.C."/>
            <person name="Sharma A."/>
        </authorList>
    </citation>
    <scope>NUCLEOTIDE SEQUENCE</scope>
    <source>
        <strain evidence="1">LS1_42</strain>
    </source>
</reference>
<dbReference type="EMBL" id="PHNJ01000002">
    <property type="protein sequence ID" value="TYL39837.1"/>
    <property type="molecule type" value="Genomic_DNA"/>
</dbReference>
<comment type="caution">
    <text evidence="1">The sequence shown here is derived from an EMBL/GenBank/DDBJ whole genome shotgun (WGS) entry which is preliminary data.</text>
</comment>
<dbReference type="Pfam" id="PF24113">
    <property type="entry name" value="DUF7387"/>
    <property type="match status" value="1"/>
</dbReference>
<dbReference type="Proteomes" id="UP000766904">
    <property type="component" value="Unassembled WGS sequence"/>
</dbReference>